<keyword evidence="2" id="KW-1185">Reference proteome</keyword>
<gene>
    <name evidence="1" type="ORF">ACFFU4_10525</name>
</gene>
<proteinExistence type="predicted"/>
<dbReference type="EMBL" id="JBHMEC010000016">
    <property type="protein sequence ID" value="MFB9150183.1"/>
    <property type="molecule type" value="Genomic_DNA"/>
</dbReference>
<protein>
    <submittedName>
        <fullName evidence="1">DUF6441 family protein</fullName>
    </submittedName>
</protein>
<sequence>MAKLRNSVEIEGSPVQIMRDEAVLWETSVTVAVAETTEAIKRDWRGQIRAAGLGNRLAGTVRSVVEPERAVSASASGLVYSLADDILAGHEDGSLIAAQDCVFLAIPMPAARQRLPSGGAPTPQEFAKARGIELRLVRTPNGLFLVGEGRLTKRKRAPGFARAKKKLRLKNGRFGSGAATIFLFQLVRQVQLPKRLNLRSSARVIAGRLDNQIVATYRRLE</sequence>
<dbReference type="Proteomes" id="UP001589670">
    <property type="component" value="Unassembled WGS sequence"/>
</dbReference>
<accession>A0ABV5I0I5</accession>
<comment type="caution">
    <text evidence="1">The sequence shown here is derived from an EMBL/GenBank/DDBJ whole genome shotgun (WGS) entry which is preliminary data.</text>
</comment>
<name>A0ABV5I0I5_9RHOB</name>
<reference evidence="1 2" key="1">
    <citation type="submission" date="2024-09" db="EMBL/GenBank/DDBJ databases">
        <authorList>
            <person name="Sun Q."/>
            <person name="Mori K."/>
        </authorList>
    </citation>
    <scope>NUCLEOTIDE SEQUENCE [LARGE SCALE GENOMIC DNA]</scope>
    <source>
        <strain evidence="1 2">CECT 9424</strain>
    </source>
</reference>
<organism evidence="1 2">
    <name type="scientific">Roseovarius ramblicola</name>
    <dbReference type="NCBI Taxonomy" id="2022336"/>
    <lineage>
        <taxon>Bacteria</taxon>
        <taxon>Pseudomonadati</taxon>
        <taxon>Pseudomonadota</taxon>
        <taxon>Alphaproteobacteria</taxon>
        <taxon>Rhodobacterales</taxon>
        <taxon>Roseobacteraceae</taxon>
        <taxon>Roseovarius</taxon>
    </lineage>
</organism>
<dbReference type="InterPro" id="IPR045622">
    <property type="entry name" value="DUF6441"/>
</dbReference>
<evidence type="ECO:0000313" key="2">
    <source>
        <dbReference type="Proteomes" id="UP001589670"/>
    </source>
</evidence>
<dbReference type="Pfam" id="PF20039">
    <property type="entry name" value="DUF6441"/>
    <property type="match status" value="1"/>
</dbReference>
<dbReference type="RefSeq" id="WP_377069733.1">
    <property type="nucleotide sequence ID" value="NZ_JBHMEC010000016.1"/>
</dbReference>
<evidence type="ECO:0000313" key="1">
    <source>
        <dbReference type="EMBL" id="MFB9150183.1"/>
    </source>
</evidence>